<gene>
    <name evidence="5" type="primary">tssM</name>
    <name evidence="5" type="ORF">E4L98_15245</name>
</gene>
<dbReference type="InterPro" id="IPR017731">
    <property type="entry name" value="TssM1-like"/>
</dbReference>
<dbReference type="InterPro" id="IPR009612">
    <property type="entry name" value="IcmF-rel"/>
</dbReference>
<accession>A0A4Y9SFY3</accession>
<evidence type="ECO:0000313" key="5">
    <source>
        <dbReference type="EMBL" id="TFW20083.1"/>
    </source>
</evidence>
<feature type="transmembrane region" description="Helical" evidence="1">
    <location>
        <begin position="444"/>
        <end position="468"/>
    </location>
</feature>
<keyword evidence="6" id="KW-1185">Reference proteome</keyword>
<dbReference type="EMBL" id="SPVG01000156">
    <property type="protein sequence ID" value="TFW20083.1"/>
    <property type="molecule type" value="Genomic_DNA"/>
</dbReference>
<dbReference type="InterPro" id="IPR027417">
    <property type="entry name" value="P-loop_NTPase"/>
</dbReference>
<evidence type="ECO:0000259" key="4">
    <source>
        <dbReference type="Pfam" id="PF14331"/>
    </source>
</evidence>
<organism evidence="5 6">
    <name type="scientific">Duganella callida</name>
    <dbReference type="NCBI Taxonomy" id="2561932"/>
    <lineage>
        <taxon>Bacteria</taxon>
        <taxon>Pseudomonadati</taxon>
        <taxon>Pseudomonadota</taxon>
        <taxon>Betaproteobacteria</taxon>
        <taxon>Burkholderiales</taxon>
        <taxon>Oxalobacteraceae</taxon>
        <taxon>Telluria group</taxon>
        <taxon>Duganella</taxon>
    </lineage>
</organism>
<keyword evidence="1" id="KW-0472">Membrane</keyword>
<evidence type="ECO:0000259" key="2">
    <source>
        <dbReference type="Pfam" id="PF06744"/>
    </source>
</evidence>
<feature type="domain" description="IcmF-related" evidence="3">
    <location>
        <begin position="502"/>
        <end position="805"/>
    </location>
</feature>
<dbReference type="NCBIfam" id="TIGR03348">
    <property type="entry name" value="VI_IcmF"/>
    <property type="match status" value="1"/>
</dbReference>
<dbReference type="RefSeq" id="WP_135202409.1">
    <property type="nucleotide sequence ID" value="NZ_SPVG01000156.1"/>
</dbReference>
<dbReference type="InterPro" id="IPR025743">
    <property type="entry name" value="TssM1_N"/>
</dbReference>
<keyword evidence="1" id="KW-1133">Transmembrane helix</keyword>
<evidence type="ECO:0000313" key="6">
    <source>
        <dbReference type="Proteomes" id="UP000297729"/>
    </source>
</evidence>
<dbReference type="Proteomes" id="UP000297729">
    <property type="component" value="Unassembled WGS sequence"/>
</dbReference>
<feature type="transmembrane region" description="Helical" evidence="1">
    <location>
        <begin position="41"/>
        <end position="61"/>
    </location>
</feature>
<dbReference type="OrthoDB" id="9758229at2"/>
<dbReference type="AlphaFoldDB" id="A0A4Y9SFY3"/>
<keyword evidence="1" id="KW-0812">Transmembrane</keyword>
<dbReference type="Pfam" id="PF14331">
    <property type="entry name" value="IcmF-related_N"/>
    <property type="match status" value="1"/>
</dbReference>
<proteinExistence type="predicted"/>
<comment type="caution">
    <text evidence="5">The sequence shown here is derived from an EMBL/GenBank/DDBJ whole genome shotgun (WGS) entry which is preliminary data.</text>
</comment>
<name>A0A4Y9SFY3_9BURK</name>
<feature type="domain" description="Type VI secretion system IcmF C-terminal" evidence="2">
    <location>
        <begin position="1044"/>
        <end position="1143"/>
    </location>
</feature>
<dbReference type="InterPro" id="IPR010623">
    <property type="entry name" value="IcmF_C"/>
</dbReference>
<protein>
    <submittedName>
        <fullName evidence="5">Type VI secretion system membrane subunit TssM</fullName>
    </submittedName>
</protein>
<dbReference type="Pfam" id="PF06744">
    <property type="entry name" value="IcmF_C"/>
    <property type="match status" value="1"/>
</dbReference>
<reference evidence="5 6" key="1">
    <citation type="submission" date="2019-03" db="EMBL/GenBank/DDBJ databases">
        <title>Draft Genome Sequence of Duganella callidus sp. nov., a Novel Duganella Species Isolated from Cultivated Soil.</title>
        <authorList>
            <person name="Raths R."/>
            <person name="Peta V."/>
            <person name="Bucking H."/>
        </authorList>
    </citation>
    <scope>NUCLEOTIDE SEQUENCE [LARGE SCALE GENOMIC DNA]</scope>
    <source>
        <strain evidence="5 6">DN04</strain>
    </source>
</reference>
<dbReference type="PANTHER" id="PTHR36153">
    <property type="entry name" value="INNER MEMBRANE PROTEIN-RELATED"/>
    <property type="match status" value="1"/>
</dbReference>
<dbReference type="PANTHER" id="PTHR36153:SF1">
    <property type="entry name" value="TYPE VI SECRETION SYSTEM COMPONENT TSSM1"/>
    <property type="match status" value="1"/>
</dbReference>
<evidence type="ECO:0000256" key="1">
    <source>
        <dbReference type="SAM" id="Phobius"/>
    </source>
</evidence>
<feature type="domain" description="Type VI secretion system component TssM1 N-terminal" evidence="4">
    <location>
        <begin position="194"/>
        <end position="451"/>
    </location>
</feature>
<sequence length="1162" mass="125983">MKRLMNKPWMWTAAGLLLVALLIWYEGPLLAFDGHEPLASTSARWTLIMLVVLAVAAWHGWRLWRARRGNAQLAEAVSAPAQENGETAISAAEVAALGERMRAAMAVLRRAYPGWKMRGQYLYQLPWYMFVGAPGSGKTTALTQSGLQFPLAETMGTGAIAGVGGTRNCDWWFTDEAVLLDTAGRYTTQDSHAQADKAAWTGFLGLLKKHRSRRPVNGVILAISVADLLQQGEAARQTQAQAIRARIHELHQELGMAFPVYVMVTKSDLLAGFAEFFDPMGREERAQVWGMTFPLPADGSPAAALASYADEFDALERQLQARVLTRMQQERDLQRRALLYSFPQQFAGLGPVLGRFLHTVFEANRYEQAALLRGVYFTSGTQEGSPIDRVMAALAAAFGLGRKALPAGGGSGRSYFITRLMRDVIFREAGLAGINRAAERRRQLITWGALAGGSLLAILLAVGLTISYGRNQRLVAESATAATDLAKLAAATPAGGNVLAALPLLNAARALPAGYASQDDSIPWLNRMSLYQGEKLGDGAVAAYRRLLRTTLRPRIVANMEDALRRGDANNQDFLYETLRVYLMLGQHQHFDAASVQAWVEFDWRRSLPEANEAQRRQLLAHSAALLEAEDQADPVALDAALVAQVRLTLAGMPLPQRIYNRLKRQVSSGSLPEFSINGALRRDGSGVFARVSGAPLSRGVSGIYSVAGYRKVADQSGQAVADVAKDNWVLDRQESEAAAGIDQLKAAVMQLYFADYIRQWDNFLADVRLAPVSTLDQAARVTNTLSGADSPLRALLLAAARETTLEGARPDARGAVDQLVRDKLNAARRQLESVLGSADAAPPESPQHPVDQHFAALHRLAGGQSPAMLDQLLALIKDAALYFDAADSARRNGTPAPSADALVRLKRGGDGQPAPLPVLLQNIDAAGNVLAQNSERTRLNALWAGSGASFCRDAIAGRYPLVRGGTRDIAADDFGKFFAPGGLADDFFSKNLAPLVDMSGSQWHSRAGGSAALSQEALDQFQRAARLRDMFFGAGGRQPSMRFDLKVAAIDPALGQLTLTIDGQPLSGQQGAVSVLLPSGKGNGQIRFEASPALRGDWHTEGPWAWLHMMDRGLVTPLQGERFRLNFDLEGRQAVYELTASSVMNPFRRELLEQFRCPAAL</sequence>
<dbReference type="SUPFAM" id="SSF52540">
    <property type="entry name" value="P-loop containing nucleoside triphosphate hydrolases"/>
    <property type="match status" value="1"/>
</dbReference>
<dbReference type="InterPro" id="IPR053156">
    <property type="entry name" value="T6SS_TssM-like"/>
</dbReference>
<dbReference type="Pfam" id="PF06761">
    <property type="entry name" value="IcmF-related"/>
    <property type="match status" value="1"/>
</dbReference>
<evidence type="ECO:0000259" key="3">
    <source>
        <dbReference type="Pfam" id="PF06761"/>
    </source>
</evidence>